<evidence type="ECO:0000256" key="3">
    <source>
        <dbReference type="ARBA" id="ARBA00023027"/>
    </source>
</evidence>
<feature type="region of interest" description="Disordered" evidence="5">
    <location>
        <begin position="1"/>
        <end position="23"/>
    </location>
</feature>
<feature type="compositionally biased region" description="Basic and acidic residues" evidence="5">
    <location>
        <begin position="1"/>
        <end position="14"/>
    </location>
</feature>
<dbReference type="InterPro" id="IPR035897">
    <property type="entry name" value="Toll_tir_struct_dom_sf"/>
</dbReference>
<keyword evidence="2" id="KW-0378">Hydrolase</keyword>
<dbReference type="InterPro" id="IPR000157">
    <property type="entry name" value="TIR_dom"/>
</dbReference>
<evidence type="ECO:0000313" key="8">
    <source>
        <dbReference type="Proteomes" id="UP000239757"/>
    </source>
</evidence>
<protein>
    <recommendedName>
        <fullName evidence="1">ADP-ribosyl cyclase/cyclic ADP-ribose hydrolase</fullName>
        <ecNumber evidence="1">3.2.2.6</ecNumber>
    </recommendedName>
</protein>
<gene>
    <name evidence="7" type="ORF">GOBAR_AA00017</name>
</gene>
<evidence type="ECO:0000256" key="4">
    <source>
        <dbReference type="ARBA" id="ARBA00047304"/>
    </source>
</evidence>
<organism evidence="7 8">
    <name type="scientific">Gossypium barbadense</name>
    <name type="common">Sea Island cotton</name>
    <name type="synonym">Hibiscus barbadensis</name>
    <dbReference type="NCBI Taxonomy" id="3634"/>
    <lineage>
        <taxon>Eukaryota</taxon>
        <taxon>Viridiplantae</taxon>
        <taxon>Streptophyta</taxon>
        <taxon>Embryophyta</taxon>
        <taxon>Tracheophyta</taxon>
        <taxon>Spermatophyta</taxon>
        <taxon>Magnoliopsida</taxon>
        <taxon>eudicotyledons</taxon>
        <taxon>Gunneridae</taxon>
        <taxon>Pentapetalae</taxon>
        <taxon>rosids</taxon>
        <taxon>malvids</taxon>
        <taxon>Malvales</taxon>
        <taxon>Malvaceae</taxon>
        <taxon>Malvoideae</taxon>
        <taxon>Gossypium</taxon>
    </lineage>
</organism>
<dbReference type="Proteomes" id="UP000239757">
    <property type="component" value="Unassembled WGS sequence"/>
</dbReference>
<dbReference type="SMART" id="SM00255">
    <property type="entry name" value="TIR"/>
    <property type="match status" value="1"/>
</dbReference>
<evidence type="ECO:0000313" key="7">
    <source>
        <dbReference type="EMBL" id="PPS20554.1"/>
    </source>
</evidence>
<dbReference type="AlphaFoldDB" id="A0A2P5YYA1"/>
<dbReference type="SUPFAM" id="SSF52200">
    <property type="entry name" value="Toll/Interleukin receptor TIR domain"/>
    <property type="match status" value="1"/>
</dbReference>
<dbReference type="EMBL" id="KZ662693">
    <property type="protein sequence ID" value="PPS20554.1"/>
    <property type="molecule type" value="Genomic_DNA"/>
</dbReference>
<dbReference type="Pfam" id="PF01582">
    <property type="entry name" value="TIR"/>
    <property type="match status" value="1"/>
</dbReference>
<evidence type="ECO:0000256" key="1">
    <source>
        <dbReference type="ARBA" id="ARBA00011982"/>
    </source>
</evidence>
<dbReference type="PROSITE" id="PS50104">
    <property type="entry name" value="TIR"/>
    <property type="match status" value="1"/>
</dbReference>
<sequence>MNVFSHDEKPEKLEQLSQALSQASASSSSSRRLKHQVFLSFRGEDTRLNFTAHLLKALKDKGLNVYFDEEALEKGEQLPQALSRAISASILSLIILSVDYASSKPCLAELADIMHCKDTQGHIVLPIFYHVDPSDVRNLGGSFETSFDEHESNRLHQVQEWKAAFAKVGKLKGWHIGGGKFDRPETEYIKDIVEYVTKKLMSTQFRSASEELVEINDKKKTILRLIDEDDNHLIGLCGWGGIYAKLSYLMLYVVQDLPRLLQLK</sequence>
<keyword evidence="3" id="KW-0520">NAD</keyword>
<proteinExistence type="predicted"/>
<dbReference type="FunFam" id="3.40.50.10140:FF:000007">
    <property type="entry name" value="Disease resistance protein (TIR-NBS-LRR class)"/>
    <property type="match status" value="1"/>
</dbReference>
<accession>A0A2P5YYA1</accession>
<feature type="domain" description="TIR" evidence="6">
    <location>
        <begin position="33"/>
        <end position="200"/>
    </location>
</feature>
<dbReference type="GO" id="GO:0007165">
    <property type="term" value="P:signal transduction"/>
    <property type="evidence" value="ECO:0007669"/>
    <property type="project" value="InterPro"/>
</dbReference>
<reference evidence="7 8" key="1">
    <citation type="submission" date="2015-01" db="EMBL/GenBank/DDBJ databases">
        <title>Genome of allotetraploid Gossypium barbadense reveals genomic plasticity and fiber elongation in cotton evolution.</title>
        <authorList>
            <person name="Chen X."/>
            <person name="Liu X."/>
            <person name="Zhao B."/>
            <person name="Zheng H."/>
            <person name="Hu Y."/>
            <person name="Lu G."/>
            <person name="Yang C."/>
            <person name="Chen J."/>
            <person name="Shan C."/>
            <person name="Zhang L."/>
            <person name="Zhou Y."/>
            <person name="Wang L."/>
            <person name="Guo W."/>
            <person name="Bai Y."/>
            <person name="Ruan J."/>
            <person name="Shangguan X."/>
            <person name="Mao Y."/>
            <person name="Jiang J."/>
            <person name="Zhu Y."/>
            <person name="Lei J."/>
            <person name="Kang H."/>
            <person name="Chen S."/>
            <person name="He X."/>
            <person name="Wang R."/>
            <person name="Wang Y."/>
            <person name="Chen J."/>
            <person name="Wang L."/>
            <person name="Yu S."/>
            <person name="Wang B."/>
            <person name="Wei J."/>
            <person name="Song S."/>
            <person name="Lu X."/>
            <person name="Gao Z."/>
            <person name="Gu W."/>
            <person name="Deng X."/>
            <person name="Ma D."/>
            <person name="Wang S."/>
            <person name="Liang W."/>
            <person name="Fang L."/>
            <person name="Cai C."/>
            <person name="Zhu X."/>
            <person name="Zhou B."/>
            <person name="Zhang Y."/>
            <person name="Chen Z."/>
            <person name="Xu S."/>
            <person name="Zhu R."/>
            <person name="Wang S."/>
            <person name="Zhang T."/>
            <person name="Zhao G."/>
        </authorList>
    </citation>
    <scope>NUCLEOTIDE SEQUENCE [LARGE SCALE GENOMIC DNA]</scope>
    <source>
        <strain evidence="8">cv. Xinhai21</strain>
        <tissue evidence="7">Leaf</tissue>
    </source>
</reference>
<evidence type="ECO:0000259" key="6">
    <source>
        <dbReference type="PROSITE" id="PS50104"/>
    </source>
</evidence>
<dbReference type="GO" id="GO:0061809">
    <property type="term" value="F:NAD+ nucleosidase activity, cyclic ADP-ribose generating"/>
    <property type="evidence" value="ECO:0007669"/>
    <property type="project" value="UniProtKB-EC"/>
</dbReference>
<evidence type="ECO:0000256" key="2">
    <source>
        <dbReference type="ARBA" id="ARBA00022801"/>
    </source>
</evidence>
<name>A0A2P5YYA1_GOSBA</name>
<dbReference type="Gene3D" id="3.40.50.10140">
    <property type="entry name" value="Toll/interleukin-1 receptor homology (TIR) domain"/>
    <property type="match status" value="1"/>
</dbReference>
<evidence type="ECO:0000256" key="5">
    <source>
        <dbReference type="SAM" id="MobiDB-lite"/>
    </source>
</evidence>
<comment type="catalytic activity">
    <reaction evidence="4">
        <text>NAD(+) + H2O = ADP-D-ribose + nicotinamide + H(+)</text>
        <dbReference type="Rhea" id="RHEA:16301"/>
        <dbReference type="ChEBI" id="CHEBI:15377"/>
        <dbReference type="ChEBI" id="CHEBI:15378"/>
        <dbReference type="ChEBI" id="CHEBI:17154"/>
        <dbReference type="ChEBI" id="CHEBI:57540"/>
        <dbReference type="ChEBI" id="CHEBI:57967"/>
        <dbReference type="EC" id="3.2.2.6"/>
    </reaction>
    <physiologicalReaction direction="left-to-right" evidence="4">
        <dbReference type="Rhea" id="RHEA:16302"/>
    </physiologicalReaction>
</comment>
<dbReference type="OrthoDB" id="964740at2759"/>
<dbReference type="EC" id="3.2.2.6" evidence="1"/>
<dbReference type="PANTHER" id="PTHR32009:SF39">
    <property type="entry name" value="TIR DOMAIN-CONTAINING PROTEIN"/>
    <property type="match status" value="1"/>
</dbReference>
<dbReference type="PANTHER" id="PTHR32009">
    <property type="entry name" value="TMV RESISTANCE PROTEIN N-LIKE"/>
    <property type="match status" value="1"/>
</dbReference>